<dbReference type="EMBL" id="MU001798">
    <property type="protein sequence ID" value="KAF2797782.1"/>
    <property type="molecule type" value="Genomic_DNA"/>
</dbReference>
<dbReference type="OrthoDB" id="674604at2759"/>
<accession>A0A6A6XN64</accession>
<dbReference type="AlphaFoldDB" id="A0A6A6XN64"/>
<feature type="domain" description="Heterokaryon incompatibility" evidence="1">
    <location>
        <begin position="97"/>
        <end position="163"/>
    </location>
</feature>
<evidence type="ECO:0000313" key="2">
    <source>
        <dbReference type="EMBL" id="KAF2797782.1"/>
    </source>
</evidence>
<dbReference type="PANTHER" id="PTHR10622">
    <property type="entry name" value="HET DOMAIN-CONTAINING PROTEIN"/>
    <property type="match status" value="1"/>
</dbReference>
<gene>
    <name evidence="2" type="ORF">K505DRAFT_297632</name>
</gene>
<name>A0A6A6XN64_9PLEO</name>
<sequence>MLVFNAAALQPRGLHAARNVLPRLLLHCCALPFAFDRPNTRKSAAALCQLGCRLTPYVSFVSHALALYPYSSMHLLKYGENGELTITTFDDNKLPLYTILSHTWGTEAEEVTFADLVRDDGKHEPGYIKKPGYKKIRFCGQQARQDGLQYFWVDTCCIIQTHHRRQCPTKRVAYAAEHGGRMYSYSFSIQTY</sequence>
<dbReference type="PANTHER" id="PTHR10622:SF13">
    <property type="entry name" value="NACHT DOMAIN-CONTAINING PROTEIN"/>
    <property type="match status" value="1"/>
</dbReference>
<dbReference type="Pfam" id="PF06985">
    <property type="entry name" value="HET"/>
    <property type="match status" value="1"/>
</dbReference>
<dbReference type="Proteomes" id="UP000799757">
    <property type="component" value="Unassembled WGS sequence"/>
</dbReference>
<proteinExistence type="predicted"/>
<keyword evidence="3" id="KW-1185">Reference proteome</keyword>
<reference evidence="2" key="1">
    <citation type="journal article" date="2020" name="Stud. Mycol.">
        <title>101 Dothideomycetes genomes: a test case for predicting lifestyles and emergence of pathogens.</title>
        <authorList>
            <person name="Haridas S."/>
            <person name="Albert R."/>
            <person name="Binder M."/>
            <person name="Bloem J."/>
            <person name="Labutti K."/>
            <person name="Salamov A."/>
            <person name="Andreopoulos B."/>
            <person name="Baker S."/>
            <person name="Barry K."/>
            <person name="Bills G."/>
            <person name="Bluhm B."/>
            <person name="Cannon C."/>
            <person name="Castanera R."/>
            <person name="Culley D."/>
            <person name="Daum C."/>
            <person name="Ezra D."/>
            <person name="Gonzalez J."/>
            <person name="Henrissat B."/>
            <person name="Kuo A."/>
            <person name="Liang C."/>
            <person name="Lipzen A."/>
            <person name="Lutzoni F."/>
            <person name="Magnuson J."/>
            <person name="Mondo S."/>
            <person name="Nolan M."/>
            <person name="Ohm R."/>
            <person name="Pangilinan J."/>
            <person name="Park H.-J."/>
            <person name="Ramirez L."/>
            <person name="Alfaro M."/>
            <person name="Sun H."/>
            <person name="Tritt A."/>
            <person name="Yoshinaga Y."/>
            <person name="Zwiers L.-H."/>
            <person name="Turgeon B."/>
            <person name="Goodwin S."/>
            <person name="Spatafora J."/>
            <person name="Crous P."/>
            <person name="Grigoriev I."/>
        </authorList>
    </citation>
    <scope>NUCLEOTIDE SEQUENCE</scope>
    <source>
        <strain evidence="2">CBS 109.77</strain>
    </source>
</reference>
<dbReference type="InterPro" id="IPR010730">
    <property type="entry name" value="HET"/>
</dbReference>
<evidence type="ECO:0000313" key="3">
    <source>
        <dbReference type="Proteomes" id="UP000799757"/>
    </source>
</evidence>
<protein>
    <submittedName>
        <fullName evidence="2">HET-domain-containing protein</fullName>
    </submittedName>
</protein>
<organism evidence="2 3">
    <name type="scientific">Melanomma pulvis-pyrius CBS 109.77</name>
    <dbReference type="NCBI Taxonomy" id="1314802"/>
    <lineage>
        <taxon>Eukaryota</taxon>
        <taxon>Fungi</taxon>
        <taxon>Dikarya</taxon>
        <taxon>Ascomycota</taxon>
        <taxon>Pezizomycotina</taxon>
        <taxon>Dothideomycetes</taxon>
        <taxon>Pleosporomycetidae</taxon>
        <taxon>Pleosporales</taxon>
        <taxon>Melanommataceae</taxon>
        <taxon>Melanomma</taxon>
    </lineage>
</organism>
<evidence type="ECO:0000259" key="1">
    <source>
        <dbReference type="Pfam" id="PF06985"/>
    </source>
</evidence>